<evidence type="ECO:0000313" key="10">
    <source>
        <dbReference type="Proteomes" id="UP001500467"/>
    </source>
</evidence>
<dbReference type="PANTHER" id="PTHR34388:SF1">
    <property type="entry name" value="DNA POLYMERASE III SUBUNIT DELTA"/>
    <property type="match status" value="1"/>
</dbReference>
<protein>
    <recommendedName>
        <fullName evidence="1">DNA-directed DNA polymerase</fullName>
        <ecNumber evidence="1">2.7.7.7</ecNumber>
    </recommendedName>
</protein>
<dbReference type="Gene3D" id="3.40.50.300">
    <property type="entry name" value="P-loop containing nucleotide triphosphate hydrolases"/>
    <property type="match status" value="1"/>
</dbReference>
<dbReference type="EC" id="2.7.7.7" evidence="1"/>
<dbReference type="NCBIfam" id="NF005918">
    <property type="entry name" value="PRK07914.1"/>
    <property type="match status" value="1"/>
</dbReference>
<keyword evidence="5" id="KW-0239">DNA-directed DNA polymerase</keyword>
<comment type="catalytic activity">
    <reaction evidence="7">
        <text>DNA(n) + a 2'-deoxyribonucleoside 5'-triphosphate = DNA(n+1) + diphosphate</text>
        <dbReference type="Rhea" id="RHEA:22508"/>
        <dbReference type="Rhea" id="RHEA-COMP:17339"/>
        <dbReference type="Rhea" id="RHEA-COMP:17340"/>
        <dbReference type="ChEBI" id="CHEBI:33019"/>
        <dbReference type="ChEBI" id="CHEBI:61560"/>
        <dbReference type="ChEBI" id="CHEBI:173112"/>
        <dbReference type="EC" id="2.7.7.7"/>
    </reaction>
</comment>
<evidence type="ECO:0000256" key="6">
    <source>
        <dbReference type="ARBA" id="ARBA00034754"/>
    </source>
</evidence>
<keyword evidence="4" id="KW-0235">DNA replication</keyword>
<reference evidence="9 10" key="1">
    <citation type="journal article" date="2019" name="Int. J. Syst. Evol. Microbiol.">
        <title>The Global Catalogue of Microorganisms (GCM) 10K type strain sequencing project: providing services to taxonomists for standard genome sequencing and annotation.</title>
        <authorList>
            <consortium name="The Broad Institute Genomics Platform"/>
            <consortium name="The Broad Institute Genome Sequencing Center for Infectious Disease"/>
            <person name="Wu L."/>
            <person name="Ma J."/>
        </authorList>
    </citation>
    <scope>NUCLEOTIDE SEQUENCE [LARGE SCALE GENOMIC DNA]</scope>
    <source>
        <strain evidence="9 10">JCM 13022</strain>
    </source>
</reference>
<keyword evidence="3" id="KW-0548">Nucleotidyltransferase</keyword>
<dbReference type="SUPFAM" id="SSF48019">
    <property type="entry name" value="post-AAA+ oligomerization domain-like"/>
    <property type="match status" value="1"/>
</dbReference>
<dbReference type="SUPFAM" id="SSF52540">
    <property type="entry name" value="P-loop containing nucleoside triphosphate hydrolases"/>
    <property type="match status" value="1"/>
</dbReference>
<dbReference type="NCBIfam" id="TIGR01128">
    <property type="entry name" value="holA"/>
    <property type="match status" value="1"/>
</dbReference>
<feature type="domain" description="DNA polymerase III delta subunit-like C-terminal" evidence="8">
    <location>
        <begin position="218"/>
        <end position="331"/>
    </location>
</feature>
<dbReference type="Proteomes" id="UP001500467">
    <property type="component" value="Unassembled WGS sequence"/>
</dbReference>
<keyword evidence="10" id="KW-1185">Reference proteome</keyword>
<dbReference type="Gene3D" id="1.20.272.10">
    <property type="match status" value="1"/>
</dbReference>
<evidence type="ECO:0000313" key="9">
    <source>
        <dbReference type="EMBL" id="GAA1202595.1"/>
    </source>
</evidence>
<dbReference type="InterPro" id="IPR048466">
    <property type="entry name" value="DNA_pol3_delta-like_C"/>
</dbReference>
<keyword evidence="2" id="KW-0808">Transferase</keyword>
<accession>A0ABN1VAN6</accession>
<proteinExistence type="inferred from homology"/>
<evidence type="ECO:0000256" key="7">
    <source>
        <dbReference type="ARBA" id="ARBA00049244"/>
    </source>
</evidence>
<comment type="caution">
    <text evidence="9">The sequence shown here is derived from an EMBL/GenBank/DDBJ whole genome shotgun (WGS) entry which is preliminary data.</text>
</comment>
<evidence type="ECO:0000259" key="8">
    <source>
        <dbReference type="Pfam" id="PF21694"/>
    </source>
</evidence>
<dbReference type="InterPro" id="IPR008921">
    <property type="entry name" value="DNA_pol3_clamp-load_cplx_C"/>
</dbReference>
<evidence type="ECO:0000256" key="4">
    <source>
        <dbReference type="ARBA" id="ARBA00022705"/>
    </source>
</evidence>
<comment type="similarity">
    <text evidence="6">Belongs to the DNA polymerase HolA subunit family.</text>
</comment>
<dbReference type="InterPro" id="IPR027417">
    <property type="entry name" value="P-loop_NTPase"/>
</dbReference>
<evidence type="ECO:0000256" key="3">
    <source>
        <dbReference type="ARBA" id="ARBA00022695"/>
    </source>
</evidence>
<dbReference type="InterPro" id="IPR005790">
    <property type="entry name" value="DNA_polIII_delta"/>
</dbReference>
<evidence type="ECO:0000256" key="5">
    <source>
        <dbReference type="ARBA" id="ARBA00022932"/>
    </source>
</evidence>
<evidence type="ECO:0000256" key="2">
    <source>
        <dbReference type="ARBA" id="ARBA00022679"/>
    </source>
</evidence>
<organism evidence="9 10">
    <name type="scientific">Prauserella alba</name>
    <dbReference type="NCBI Taxonomy" id="176898"/>
    <lineage>
        <taxon>Bacteria</taxon>
        <taxon>Bacillati</taxon>
        <taxon>Actinomycetota</taxon>
        <taxon>Actinomycetes</taxon>
        <taxon>Pseudonocardiales</taxon>
        <taxon>Pseudonocardiaceae</taxon>
        <taxon>Prauserella</taxon>
    </lineage>
</organism>
<name>A0ABN1VAN6_9PSEU</name>
<dbReference type="EMBL" id="BAAALM010000007">
    <property type="protein sequence ID" value="GAA1202595.1"/>
    <property type="molecule type" value="Genomic_DNA"/>
</dbReference>
<gene>
    <name evidence="9" type="primary">holA</name>
    <name evidence="9" type="ORF">GCM10009675_19620</name>
</gene>
<sequence length="339" mass="35274">MPLQSMSPWQDLGVTASSATSAPLHLVLGDEELLVDRAVHAAVGAARAVDETAELTRTKVSDLTPPELAELVSPSLFSEGRVIVLEQAQDIGQELADAVLTYLKDPADGVTLVVVHSGGGRSKAAKSLPTALKKAGAEVTECAKVTKPAEREAFVRAEVKRAGGRIDAAGVSALVDAVGSDLRELSSAATQLVADSGGKVDEEAVRRYHRGKADVTGFLVAEKAVGGDRAAALETLRWAQQIGVPHVLIADALADAVRTVARVSAAGRGNPNQLAGELGMPPWKIRKAQGQTRGWNAAGLAEAMRTVARVNAEVKGAAADPDYALERAVLDVVGAKQNR</sequence>
<dbReference type="PANTHER" id="PTHR34388">
    <property type="entry name" value="DNA POLYMERASE III SUBUNIT DELTA"/>
    <property type="match status" value="1"/>
</dbReference>
<dbReference type="Pfam" id="PF21694">
    <property type="entry name" value="DNA_pol3_delta_C"/>
    <property type="match status" value="1"/>
</dbReference>
<evidence type="ECO:0000256" key="1">
    <source>
        <dbReference type="ARBA" id="ARBA00012417"/>
    </source>
</evidence>